<comment type="caution">
    <text evidence="5">The sequence shown here is derived from an EMBL/GenBank/DDBJ whole genome shotgun (WGS) entry which is preliminary data.</text>
</comment>
<protein>
    <submittedName>
        <fullName evidence="5">ATPase, AAA family</fullName>
    </submittedName>
</protein>
<proteinExistence type="inferred from homology"/>
<keyword evidence="3" id="KW-0067">ATP-binding</keyword>
<gene>
    <name evidence="5" type="ORF">CORMATOL_01554</name>
</gene>
<dbReference type="InterPro" id="IPR003959">
    <property type="entry name" value="ATPase_AAA_core"/>
</dbReference>
<name>C0E3J0_9CORY</name>
<dbReference type="AlphaFoldDB" id="C0E3J0"/>
<dbReference type="Pfam" id="PF00004">
    <property type="entry name" value="AAA"/>
    <property type="match status" value="1"/>
</dbReference>
<dbReference type="GO" id="GO:0016887">
    <property type="term" value="F:ATP hydrolysis activity"/>
    <property type="evidence" value="ECO:0007669"/>
    <property type="project" value="InterPro"/>
</dbReference>
<dbReference type="EMBL" id="ACEB01000022">
    <property type="protein sequence ID" value="EEG26733.1"/>
    <property type="molecule type" value="Genomic_DNA"/>
</dbReference>
<comment type="similarity">
    <text evidence="1">Belongs to the AAA ATPase family.</text>
</comment>
<reference evidence="5 6" key="1">
    <citation type="submission" date="2009-01" db="EMBL/GenBank/DDBJ databases">
        <authorList>
            <person name="Fulton L."/>
            <person name="Clifton S."/>
            <person name="Chinwalla A.T."/>
            <person name="Mitreva M."/>
            <person name="Sodergren E."/>
            <person name="Weinstock G."/>
            <person name="Clifton S."/>
            <person name="Dooling D.J."/>
            <person name="Fulton B."/>
            <person name="Minx P."/>
            <person name="Pepin K.H."/>
            <person name="Johnson M."/>
            <person name="Bhonagiri V."/>
            <person name="Nash W.E."/>
            <person name="Mardis E.R."/>
            <person name="Wilson R.K."/>
        </authorList>
    </citation>
    <scope>NUCLEOTIDE SEQUENCE [LARGE SCALE GENOMIC DNA]</scope>
    <source>
        <strain evidence="5 6">ATCC 33806</strain>
    </source>
</reference>
<dbReference type="InterPro" id="IPR050221">
    <property type="entry name" value="26S_Proteasome_ATPase"/>
</dbReference>
<evidence type="ECO:0000313" key="5">
    <source>
        <dbReference type="EMBL" id="EEG26733.1"/>
    </source>
</evidence>
<evidence type="ECO:0000256" key="2">
    <source>
        <dbReference type="ARBA" id="ARBA00022741"/>
    </source>
</evidence>
<dbReference type="GO" id="GO:0005524">
    <property type="term" value="F:ATP binding"/>
    <property type="evidence" value="ECO:0007669"/>
    <property type="project" value="UniProtKB-KW"/>
</dbReference>
<dbReference type="PANTHER" id="PTHR23073">
    <property type="entry name" value="26S PROTEASOME REGULATORY SUBUNIT"/>
    <property type="match status" value="1"/>
</dbReference>
<organism evidence="5 6">
    <name type="scientific">Corynebacterium matruchotii ATCC 33806</name>
    <dbReference type="NCBI Taxonomy" id="566549"/>
    <lineage>
        <taxon>Bacteria</taxon>
        <taxon>Bacillati</taxon>
        <taxon>Actinomycetota</taxon>
        <taxon>Actinomycetes</taxon>
        <taxon>Mycobacteriales</taxon>
        <taxon>Corynebacteriaceae</taxon>
        <taxon>Corynebacterium</taxon>
    </lineage>
</organism>
<dbReference type="RefSeq" id="WP_005521284.1">
    <property type="nucleotide sequence ID" value="NZ_EQ973329.1"/>
</dbReference>
<accession>C0E3J0</accession>
<evidence type="ECO:0000256" key="1">
    <source>
        <dbReference type="ARBA" id="ARBA00006914"/>
    </source>
</evidence>
<dbReference type="HOGENOM" id="CLU_000688_25_0_11"/>
<evidence type="ECO:0000313" key="6">
    <source>
        <dbReference type="Proteomes" id="UP000006247"/>
    </source>
</evidence>
<evidence type="ECO:0000256" key="3">
    <source>
        <dbReference type="ARBA" id="ARBA00022840"/>
    </source>
</evidence>
<sequence length="330" mass="36793">MSETVSANDDIIELVQSHADGDDKKFYVIAMQIAAKAARLGHTQFAQELRDLVTELRRKTHHEAQLATIKTRGELESFATISYPDVRFNSMTLSPDNQKQLYNVVVEQHQRDKLMLYNLRPIQQLLFAGPSGTGKTLAAKALAGELNLPLISVRLDMPIGDTATKLRSIIDISQETRGVYLFNEVDAITADGGEARQAINLLLQFVEDDYLNNLIIVATNHPQSFGYATLRRFDQVIKFELPSGDEIRSVIENRLAVFTPMKASWEPIVAAADGLSHADLAVAATNAVKRAVLNGKIGKSAGDFEEWTEYLCYELEERKRYCNTDCEGQT</sequence>
<dbReference type="SMART" id="SM00382">
    <property type="entry name" value="AAA"/>
    <property type="match status" value="1"/>
</dbReference>
<dbReference type="Gene3D" id="3.40.50.300">
    <property type="entry name" value="P-loop containing nucleotide triphosphate hydrolases"/>
    <property type="match status" value="1"/>
</dbReference>
<evidence type="ECO:0000259" key="4">
    <source>
        <dbReference type="SMART" id="SM00382"/>
    </source>
</evidence>
<dbReference type="Proteomes" id="UP000006247">
    <property type="component" value="Unassembled WGS sequence"/>
</dbReference>
<dbReference type="CDD" id="cd19481">
    <property type="entry name" value="RecA-like_protease"/>
    <property type="match status" value="1"/>
</dbReference>
<dbReference type="InterPro" id="IPR027417">
    <property type="entry name" value="P-loop_NTPase"/>
</dbReference>
<feature type="domain" description="AAA+ ATPase" evidence="4">
    <location>
        <begin position="121"/>
        <end position="243"/>
    </location>
</feature>
<dbReference type="InterPro" id="IPR003593">
    <property type="entry name" value="AAA+_ATPase"/>
</dbReference>
<keyword evidence="2" id="KW-0547">Nucleotide-binding</keyword>
<dbReference type="SUPFAM" id="SSF52540">
    <property type="entry name" value="P-loop containing nucleoside triphosphate hydrolases"/>
    <property type="match status" value="1"/>
</dbReference>